<organism evidence="1 2">
    <name type="scientific">Cyanobacterium stanieri LEGE 03274</name>
    <dbReference type="NCBI Taxonomy" id="1828756"/>
    <lineage>
        <taxon>Bacteria</taxon>
        <taxon>Bacillati</taxon>
        <taxon>Cyanobacteriota</taxon>
        <taxon>Cyanophyceae</taxon>
        <taxon>Oscillatoriophycideae</taxon>
        <taxon>Chroococcales</taxon>
        <taxon>Geminocystaceae</taxon>
        <taxon>Cyanobacterium</taxon>
    </lineage>
</organism>
<evidence type="ECO:0008006" key="3">
    <source>
        <dbReference type="Google" id="ProtNLM"/>
    </source>
</evidence>
<evidence type="ECO:0000313" key="1">
    <source>
        <dbReference type="EMBL" id="MBE9221356.1"/>
    </source>
</evidence>
<dbReference type="RefSeq" id="WP_193799550.1">
    <property type="nucleotide sequence ID" value="NZ_JADEWC010000002.1"/>
</dbReference>
<sequence length="128" mass="15099">MTLFLYLFVISCADARISSCRQLVKIILPLEEKISTLNDNDLEMILDTATTFELTSKIINEQTFEDNNLQRYSLKLSQIYQEYGENTRKFIDAYQTKNQDEGIFYQQKIINLFSQQNEVINEINDYCK</sequence>
<accession>A0ABR9V1D0</accession>
<protein>
    <recommendedName>
        <fullName evidence="3">DUF4168 domain-containing protein</fullName>
    </recommendedName>
</protein>
<dbReference type="EMBL" id="JADEWC010000002">
    <property type="protein sequence ID" value="MBE9221356.1"/>
    <property type="molecule type" value="Genomic_DNA"/>
</dbReference>
<name>A0ABR9V1D0_9CHRO</name>
<dbReference type="Proteomes" id="UP000654604">
    <property type="component" value="Unassembled WGS sequence"/>
</dbReference>
<gene>
    <name evidence="1" type="ORF">IQ215_01475</name>
</gene>
<keyword evidence="2" id="KW-1185">Reference proteome</keyword>
<proteinExistence type="predicted"/>
<evidence type="ECO:0000313" key="2">
    <source>
        <dbReference type="Proteomes" id="UP000654604"/>
    </source>
</evidence>
<reference evidence="1 2" key="1">
    <citation type="submission" date="2020-10" db="EMBL/GenBank/DDBJ databases">
        <authorList>
            <person name="Castelo-Branco R."/>
            <person name="Eusebio N."/>
            <person name="Adriana R."/>
            <person name="Vieira A."/>
            <person name="Brugerolle De Fraissinette N."/>
            <person name="Rezende De Castro R."/>
            <person name="Schneider M.P."/>
            <person name="Vasconcelos V."/>
            <person name="Leao P.N."/>
        </authorList>
    </citation>
    <scope>NUCLEOTIDE SEQUENCE [LARGE SCALE GENOMIC DNA]</scope>
    <source>
        <strain evidence="1 2">LEGE 03274</strain>
    </source>
</reference>
<comment type="caution">
    <text evidence="1">The sequence shown here is derived from an EMBL/GenBank/DDBJ whole genome shotgun (WGS) entry which is preliminary data.</text>
</comment>